<name>A0ACB8X7N1_9TELE</name>
<evidence type="ECO:0000313" key="1">
    <source>
        <dbReference type="EMBL" id="KAI3375718.1"/>
    </source>
</evidence>
<evidence type="ECO:0000313" key="2">
    <source>
        <dbReference type="Proteomes" id="UP000831701"/>
    </source>
</evidence>
<proteinExistence type="predicted"/>
<sequence>MDEYQHPLFFEAKDLTDREKEKIRRHFGKKRDSGGGECGMIEKAGEDTYKISFKDKDDKERVLRRKFHTISLPRGELCLTVSRTNSPQSPDQPSTRKPQTITKANTLEKIFPVDIFLLSFLRNNPKANKVLQKQLCSIGCTVEFNFDEEEAVVRGDIEKGPGGAFGGAAEKWEMQVDRVFNSLTESYLCYHVIEPEKVKVLLQDLSFVTDDIRVYTSSVHAVIVGVYEAVKERIAILEKSLPTKRETPVVEKKFKLIEEEFSREMRAHCADVKIHRGNSMITLEGPDKEVQSGATKLNELIKKVKEKRVKLCPALLTFITSSGAISKYEARFQQSLRHPVSLEVKSDLILCSLSSDALDKAEAAVSRDLSEANVQLQGATAVPPELERVKEIMIKAKNEENSREFRVDVNFILHSRGVHNDQSTTCGLQ</sequence>
<accession>A0ACB8X7N1</accession>
<dbReference type="Proteomes" id="UP000831701">
    <property type="component" value="Chromosome 2"/>
</dbReference>
<comment type="caution">
    <text evidence="1">The sequence shown here is derived from an EMBL/GenBank/DDBJ whole genome shotgun (WGS) entry which is preliminary data.</text>
</comment>
<organism evidence="1 2">
    <name type="scientific">Scortum barcoo</name>
    <name type="common">barcoo grunter</name>
    <dbReference type="NCBI Taxonomy" id="214431"/>
    <lineage>
        <taxon>Eukaryota</taxon>
        <taxon>Metazoa</taxon>
        <taxon>Chordata</taxon>
        <taxon>Craniata</taxon>
        <taxon>Vertebrata</taxon>
        <taxon>Euteleostomi</taxon>
        <taxon>Actinopterygii</taxon>
        <taxon>Neopterygii</taxon>
        <taxon>Teleostei</taxon>
        <taxon>Neoteleostei</taxon>
        <taxon>Acanthomorphata</taxon>
        <taxon>Eupercaria</taxon>
        <taxon>Centrarchiformes</taxon>
        <taxon>Terapontoidei</taxon>
        <taxon>Terapontidae</taxon>
        <taxon>Scortum</taxon>
    </lineage>
</organism>
<reference evidence="1" key="1">
    <citation type="submission" date="2022-04" db="EMBL/GenBank/DDBJ databases">
        <title>Jade perch genome.</title>
        <authorList>
            <person name="Chao B."/>
        </authorList>
    </citation>
    <scope>NUCLEOTIDE SEQUENCE</scope>
    <source>
        <strain evidence="1">CB-2022</strain>
    </source>
</reference>
<gene>
    <name evidence="1" type="ORF">L3Q82_004022</name>
</gene>
<keyword evidence="2" id="KW-1185">Reference proteome</keyword>
<dbReference type="EMBL" id="CM041532">
    <property type="protein sequence ID" value="KAI3375718.1"/>
    <property type="molecule type" value="Genomic_DNA"/>
</dbReference>
<protein>
    <submittedName>
        <fullName evidence="1">Uncharacterized protein</fullName>
    </submittedName>
</protein>